<evidence type="ECO:0000313" key="1">
    <source>
        <dbReference type="EMBL" id="RCK66485.1"/>
    </source>
</evidence>
<dbReference type="AlphaFoldDB" id="A0A367YKS5"/>
<organism evidence="1 2">
    <name type="scientific">Candida viswanathii</name>
    <dbReference type="NCBI Taxonomy" id="5486"/>
    <lineage>
        <taxon>Eukaryota</taxon>
        <taxon>Fungi</taxon>
        <taxon>Dikarya</taxon>
        <taxon>Ascomycota</taxon>
        <taxon>Saccharomycotina</taxon>
        <taxon>Pichiomycetes</taxon>
        <taxon>Debaryomycetaceae</taxon>
        <taxon>Candida/Lodderomyces clade</taxon>
        <taxon>Candida</taxon>
    </lineage>
</organism>
<comment type="caution">
    <text evidence="1">The sequence shown here is derived from an EMBL/GenBank/DDBJ whole genome shotgun (WGS) entry which is preliminary data.</text>
</comment>
<dbReference type="OrthoDB" id="4019045at2759"/>
<protein>
    <submittedName>
        <fullName evidence="1">Uncharacterized protein</fullName>
    </submittedName>
</protein>
<dbReference type="EMBL" id="QLNQ01000014">
    <property type="protein sequence ID" value="RCK66485.1"/>
    <property type="molecule type" value="Genomic_DNA"/>
</dbReference>
<evidence type="ECO:0000313" key="2">
    <source>
        <dbReference type="Proteomes" id="UP000253472"/>
    </source>
</evidence>
<accession>A0A367YKS5</accession>
<keyword evidence="2" id="KW-1185">Reference proteome</keyword>
<dbReference type="Proteomes" id="UP000253472">
    <property type="component" value="Unassembled WGS sequence"/>
</dbReference>
<sequence>MSTPEINKVIGKHPKYDTVHVITDSDLQHLATTTSRFQTSSLYNILLSPTPNYIHAVPFDTNPEVGDSLSYTYVTDELTLVLTKDLFTRIPNMKSKHGTSRVRQSKVTCDGSDRVRLVLKQARSLPELKFIIDKLFSDVDVTVYYDVVVEGSRGVFSMEKNVTKIPVGLASVARENEDDRNEFYELVTLCCCFDDVIHDNDAFTSLSIGELETRTRYTLKNVTSSKLKDLDWLILSLHNGDNHLLLYRPDPATIDVYET</sequence>
<proteinExistence type="predicted"/>
<name>A0A367YKS5_9ASCO</name>
<reference evidence="1 2" key="1">
    <citation type="submission" date="2018-06" db="EMBL/GenBank/DDBJ databases">
        <title>Whole genome sequencing of Candida tropicalis (genome annotated by CSBL at Korea University).</title>
        <authorList>
            <person name="Ahn J."/>
        </authorList>
    </citation>
    <scope>NUCLEOTIDE SEQUENCE [LARGE SCALE GENOMIC DNA]</scope>
    <source>
        <strain evidence="1 2">ATCC 20962</strain>
    </source>
</reference>
<gene>
    <name evidence="1" type="ORF">Cantr_02197</name>
</gene>